<proteinExistence type="predicted"/>
<dbReference type="EMBL" id="LLXX01000118">
    <property type="protein sequence ID" value="KRR05521.1"/>
    <property type="molecule type" value="Genomic_DNA"/>
</dbReference>
<accession>A0A0R3LCC3</accession>
<organism evidence="1 2">
    <name type="scientific">Bradyrhizobium valentinum</name>
    <dbReference type="NCBI Taxonomy" id="1518501"/>
    <lineage>
        <taxon>Bacteria</taxon>
        <taxon>Pseudomonadati</taxon>
        <taxon>Pseudomonadota</taxon>
        <taxon>Alphaproteobacteria</taxon>
        <taxon>Hyphomicrobiales</taxon>
        <taxon>Nitrobacteraceae</taxon>
        <taxon>Bradyrhizobium</taxon>
    </lineage>
</organism>
<dbReference type="NCBIfam" id="TIGR04474">
    <property type="entry name" value="tcm_partner"/>
    <property type="match status" value="1"/>
</dbReference>
<gene>
    <name evidence="1" type="ORF">CP49_03285</name>
</gene>
<dbReference type="RefSeq" id="WP_057851475.1">
    <property type="nucleotide sequence ID" value="NZ_LLXX01000118.1"/>
</dbReference>
<protein>
    <recommendedName>
        <fullName evidence="3">Three-Cys-motif partner protein TcmP</fullName>
    </recommendedName>
</protein>
<keyword evidence="2" id="KW-1185">Reference proteome</keyword>
<dbReference type="STRING" id="1518501.CQ10_22900"/>
<comment type="caution">
    <text evidence="1">The sequence shown here is derived from an EMBL/GenBank/DDBJ whole genome shotgun (WGS) entry which is preliminary data.</text>
</comment>
<name>A0A0R3LCC3_9BRAD</name>
<evidence type="ECO:0000313" key="1">
    <source>
        <dbReference type="EMBL" id="KRR05521.1"/>
    </source>
</evidence>
<evidence type="ECO:0008006" key="3">
    <source>
        <dbReference type="Google" id="ProtNLM"/>
    </source>
</evidence>
<dbReference type="AlphaFoldDB" id="A0A0R3LCC3"/>
<dbReference type="Proteomes" id="UP000051913">
    <property type="component" value="Unassembled WGS sequence"/>
</dbReference>
<reference evidence="1 2" key="1">
    <citation type="submission" date="2014-03" db="EMBL/GenBank/DDBJ databases">
        <title>Bradyrhizobium valentinum sp. nov., isolated from effective nodules of Lupinus mariae-josephae, a lupine endemic of basic-lime soils in Eastern Spain.</title>
        <authorList>
            <person name="Duran D."/>
            <person name="Rey L."/>
            <person name="Navarro A."/>
            <person name="Busquets A."/>
            <person name="Imperial J."/>
            <person name="Ruiz-Argueso T."/>
        </authorList>
    </citation>
    <scope>NUCLEOTIDE SEQUENCE [LARGE SCALE GENOMIC DNA]</scope>
    <source>
        <strain evidence="1 2">LmjM3</strain>
    </source>
</reference>
<evidence type="ECO:0000313" key="2">
    <source>
        <dbReference type="Proteomes" id="UP000051913"/>
    </source>
</evidence>
<dbReference type="InterPro" id="IPR031009">
    <property type="entry name" value="Tcm_partner"/>
</dbReference>
<sequence length="418" mass="46800">MSLKPISWTTGAALEEHSKRKHKVVGEYIAQYLAVRCQLPQQSRFRLAIVDGFAGGGRYKCGSPGSPLIFLEELRAAAEAFNVKRSAEGMSPIDIECLLILNDYDPETVELLKYNVAPLIAHISQSVPRLHVRVEYFKKKFEVVYPEIKTLIESGNYQNVLFNLDQCGTSKVDIDTIGDVIASFTSAEIFYTFGIETLVTFLNKSDPQALAKKLAPFGVTATELAELDGLMSKHAWLGAAEKIVFDAFRGCADYVSPFSIHNPQGWRYWLIHFANSVRARQEYNNILHQNSSSQAHFGRSGLHMLAYDPSEADSMLYVFDEAGRAEAKAQLHDDIPRFIANYGDTIGVGDFYAGIYNATPAHMLDINSAIIDNPDLEVITEDGGERRKASTIRISDTLRMKNQRSFFPMFFNDQAKKK</sequence>